<feature type="transmembrane region" description="Helical" evidence="2">
    <location>
        <begin position="42"/>
        <end position="63"/>
    </location>
</feature>
<feature type="region of interest" description="Disordered" evidence="1">
    <location>
        <begin position="123"/>
        <end position="174"/>
    </location>
</feature>
<keyword evidence="5" id="KW-1185">Reference proteome</keyword>
<organism evidence="4 5">
    <name type="scientific">Actinocatenispora thailandica</name>
    <dbReference type="NCBI Taxonomy" id="227318"/>
    <lineage>
        <taxon>Bacteria</taxon>
        <taxon>Bacillati</taxon>
        <taxon>Actinomycetota</taxon>
        <taxon>Actinomycetes</taxon>
        <taxon>Micromonosporales</taxon>
        <taxon>Micromonosporaceae</taxon>
        <taxon>Actinocatenispora</taxon>
    </lineage>
</organism>
<keyword evidence="2" id="KW-0472">Membrane</keyword>
<evidence type="ECO:0000313" key="4">
    <source>
        <dbReference type="EMBL" id="BCJ37293.1"/>
    </source>
</evidence>
<dbReference type="InterPro" id="IPR055568">
    <property type="entry name" value="DUF7144"/>
</dbReference>
<accession>A0A7R7HYN9</accession>
<feature type="transmembrane region" description="Helical" evidence="2">
    <location>
        <begin position="68"/>
        <end position="87"/>
    </location>
</feature>
<reference evidence="4 5" key="1">
    <citation type="submission" date="2020-08" db="EMBL/GenBank/DDBJ databases">
        <title>Whole genome shotgun sequence of Actinocatenispora thailandica NBRC 105041.</title>
        <authorList>
            <person name="Komaki H."/>
            <person name="Tamura T."/>
        </authorList>
    </citation>
    <scope>NUCLEOTIDE SEQUENCE [LARGE SCALE GENOMIC DNA]</scope>
    <source>
        <strain evidence="4 5">NBRC 105041</strain>
    </source>
</reference>
<evidence type="ECO:0000256" key="1">
    <source>
        <dbReference type="SAM" id="MobiDB-lite"/>
    </source>
</evidence>
<keyword evidence="2" id="KW-0812">Transmembrane</keyword>
<sequence>MFAATMLLIVGVFQVFQGIEAIVRGGFYVVASNYLYKVDTTAWGWIHLCIGAVAVLTGIFLFVNGSAWARGAGIVLASLSAIANFFFIPYYPFWALLMIALDVFVIWSLAAVGSTSRRQEQLASGASAGAERWPMTHQPGASARMDAQTTRTAEPDTEHRAEAPGSRHSSAPPS</sequence>
<dbReference type="AlphaFoldDB" id="A0A7R7HYN9"/>
<dbReference type="KEGG" id="atl:Athai_47960"/>
<gene>
    <name evidence="4" type="ORF">Athai_47960</name>
</gene>
<protein>
    <recommendedName>
        <fullName evidence="3">DUF7144 domain-containing protein</fullName>
    </recommendedName>
</protein>
<feature type="domain" description="DUF7144" evidence="3">
    <location>
        <begin position="1"/>
        <end position="113"/>
    </location>
</feature>
<feature type="compositionally biased region" description="Basic and acidic residues" evidence="1">
    <location>
        <begin position="153"/>
        <end position="162"/>
    </location>
</feature>
<proteinExistence type="predicted"/>
<name>A0A7R7HYN9_9ACTN</name>
<evidence type="ECO:0000259" key="3">
    <source>
        <dbReference type="Pfam" id="PF23636"/>
    </source>
</evidence>
<dbReference type="Pfam" id="PF23636">
    <property type="entry name" value="DUF7144"/>
    <property type="match status" value="1"/>
</dbReference>
<evidence type="ECO:0000256" key="2">
    <source>
        <dbReference type="SAM" id="Phobius"/>
    </source>
</evidence>
<evidence type="ECO:0000313" key="5">
    <source>
        <dbReference type="Proteomes" id="UP000611640"/>
    </source>
</evidence>
<dbReference type="EMBL" id="AP023355">
    <property type="protein sequence ID" value="BCJ37293.1"/>
    <property type="molecule type" value="Genomic_DNA"/>
</dbReference>
<keyword evidence="2" id="KW-1133">Transmembrane helix</keyword>
<dbReference type="Proteomes" id="UP000611640">
    <property type="component" value="Chromosome"/>
</dbReference>